<name>A0A9D5BIF0_PEA</name>
<keyword evidence="2" id="KW-1185">Reference proteome</keyword>
<gene>
    <name evidence="1" type="ORF">KIW84_012770</name>
</gene>
<dbReference type="Proteomes" id="UP001058974">
    <property type="component" value="Chromosome 1"/>
</dbReference>
<dbReference type="EMBL" id="JAMSHJ010000001">
    <property type="protein sequence ID" value="KAI5444268.1"/>
    <property type="molecule type" value="Genomic_DNA"/>
</dbReference>
<comment type="caution">
    <text evidence="1">The sequence shown here is derived from an EMBL/GenBank/DDBJ whole genome shotgun (WGS) entry which is preliminary data.</text>
</comment>
<dbReference type="Gramene" id="Psat01G0277000-T1">
    <property type="protein sequence ID" value="KAI5444268.1"/>
    <property type="gene ID" value="KIW84_012770"/>
</dbReference>
<accession>A0A9D5BIF0</accession>
<proteinExistence type="predicted"/>
<dbReference type="AlphaFoldDB" id="A0A9D5BIF0"/>
<evidence type="ECO:0000313" key="2">
    <source>
        <dbReference type="Proteomes" id="UP001058974"/>
    </source>
</evidence>
<sequence>MDNFQENNRSRLVLDGVELPKFSEADSKSLEEVFSVEETKEVVWSCNGNKSHGPRGPGGRKANSIWWRDLSSLCTDEVALSDPFVDNLVCSLDNGSDMSFWCFKWLVKVPLKEVFPLFVREREELYLLLQNCSPNAEAKDNYLWGLSSASSGIEESLLNLFHNCVFVVNVWRGVERWVGFELLLDVDCIDSFLNFDISFKMEVGDNVDLAMWTTNV</sequence>
<protein>
    <submittedName>
        <fullName evidence="1">Uncharacterized protein</fullName>
    </submittedName>
</protein>
<reference evidence="1 2" key="1">
    <citation type="journal article" date="2022" name="Nat. Genet.">
        <title>Improved pea reference genome and pan-genome highlight genomic features and evolutionary characteristics.</title>
        <authorList>
            <person name="Yang T."/>
            <person name="Liu R."/>
            <person name="Luo Y."/>
            <person name="Hu S."/>
            <person name="Wang D."/>
            <person name="Wang C."/>
            <person name="Pandey M.K."/>
            <person name="Ge S."/>
            <person name="Xu Q."/>
            <person name="Li N."/>
            <person name="Li G."/>
            <person name="Huang Y."/>
            <person name="Saxena R.K."/>
            <person name="Ji Y."/>
            <person name="Li M."/>
            <person name="Yan X."/>
            <person name="He Y."/>
            <person name="Liu Y."/>
            <person name="Wang X."/>
            <person name="Xiang C."/>
            <person name="Varshney R.K."/>
            <person name="Ding H."/>
            <person name="Gao S."/>
            <person name="Zong X."/>
        </authorList>
    </citation>
    <scope>NUCLEOTIDE SEQUENCE [LARGE SCALE GENOMIC DNA]</scope>
    <source>
        <strain evidence="1 2">cv. Zhongwan 6</strain>
    </source>
</reference>
<evidence type="ECO:0000313" key="1">
    <source>
        <dbReference type="EMBL" id="KAI5444268.1"/>
    </source>
</evidence>
<organism evidence="1 2">
    <name type="scientific">Pisum sativum</name>
    <name type="common">Garden pea</name>
    <name type="synonym">Lathyrus oleraceus</name>
    <dbReference type="NCBI Taxonomy" id="3888"/>
    <lineage>
        <taxon>Eukaryota</taxon>
        <taxon>Viridiplantae</taxon>
        <taxon>Streptophyta</taxon>
        <taxon>Embryophyta</taxon>
        <taxon>Tracheophyta</taxon>
        <taxon>Spermatophyta</taxon>
        <taxon>Magnoliopsida</taxon>
        <taxon>eudicotyledons</taxon>
        <taxon>Gunneridae</taxon>
        <taxon>Pentapetalae</taxon>
        <taxon>rosids</taxon>
        <taxon>fabids</taxon>
        <taxon>Fabales</taxon>
        <taxon>Fabaceae</taxon>
        <taxon>Papilionoideae</taxon>
        <taxon>50 kb inversion clade</taxon>
        <taxon>NPAAA clade</taxon>
        <taxon>Hologalegina</taxon>
        <taxon>IRL clade</taxon>
        <taxon>Fabeae</taxon>
        <taxon>Lathyrus</taxon>
    </lineage>
</organism>